<accession>A0ABR7D9R3</accession>
<protein>
    <submittedName>
        <fullName evidence="1">Alkaline phosphatase family protein</fullName>
    </submittedName>
</protein>
<dbReference type="EMBL" id="JACOOO010000004">
    <property type="protein sequence ID" value="MBC5628142.1"/>
    <property type="molecule type" value="Genomic_DNA"/>
</dbReference>
<keyword evidence="2" id="KW-1185">Reference proteome</keyword>
<dbReference type="Proteomes" id="UP000596929">
    <property type="component" value="Unassembled WGS sequence"/>
</dbReference>
<dbReference type="SUPFAM" id="SSF53649">
    <property type="entry name" value="Alkaline phosphatase-like"/>
    <property type="match status" value="1"/>
</dbReference>
<dbReference type="Gene3D" id="3.40.720.10">
    <property type="entry name" value="Alkaline Phosphatase, subunit A"/>
    <property type="match status" value="1"/>
</dbReference>
<dbReference type="Pfam" id="PF01663">
    <property type="entry name" value="Phosphodiest"/>
    <property type="match status" value="1"/>
</dbReference>
<dbReference type="RefSeq" id="WP_186859386.1">
    <property type="nucleotide sequence ID" value="NZ_JACOOO010000004.1"/>
</dbReference>
<organism evidence="1 2">
    <name type="scientific">Clostridium hominis</name>
    <dbReference type="NCBI Taxonomy" id="2763036"/>
    <lineage>
        <taxon>Bacteria</taxon>
        <taxon>Bacillati</taxon>
        <taxon>Bacillota</taxon>
        <taxon>Clostridia</taxon>
        <taxon>Eubacteriales</taxon>
        <taxon>Clostridiaceae</taxon>
        <taxon>Clostridium</taxon>
    </lineage>
</organism>
<gene>
    <name evidence="1" type="ORF">H8S20_04455</name>
</gene>
<evidence type="ECO:0000313" key="2">
    <source>
        <dbReference type="Proteomes" id="UP000596929"/>
    </source>
</evidence>
<dbReference type="InterPro" id="IPR002591">
    <property type="entry name" value="Phosphodiest/P_Trfase"/>
</dbReference>
<dbReference type="InterPro" id="IPR017850">
    <property type="entry name" value="Alkaline_phosphatase_core_sf"/>
</dbReference>
<proteinExistence type="predicted"/>
<comment type="caution">
    <text evidence="1">The sequence shown here is derived from an EMBL/GenBank/DDBJ whole genome shotgun (WGS) entry which is preliminary data.</text>
</comment>
<sequence>MKNSILMTYFAPTIAECLKVEKPHEAKEGVGAVKNLLEKNDCLDIDRTLIYNPDAIGMWLFQKYTSEFSKVLENTQLALPVQTVLPSVTPVCFGTMYTGAMPSTHGIMRYEKRIIETDSLFDRLAEAGKKVAIVAVENSSMAIIFGERKIDYYILPYDEEVNQKAKELIKEDNYDVIVVYNQEYDDKMHATYPESEVALQAMKNQINAFSELADAVRENWTNHNSLICCVTDHGIHTGDNGKGTHGYDVEEDLNVMHFFGVLPKNK</sequence>
<reference evidence="1 2" key="1">
    <citation type="submission" date="2020-08" db="EMBL/GenBank/DDBJ databases">
        <title>Genome public.</title>
        <authorList>
            <person name="Liu C."/>
            <person name="Sun Q."/>
        </authorList>
    </citation>
    <scope>NUCLEOTIDE SEQUENCE [LARGE SCALE GENOMIC DNA]</scope>
    <source>
        <strain evidence="1 2">NSJ-6</strain>
    </source>
</reference>
<name>A0ABR7D9R3_9CLOT</name>
<evidence type="ECO:0000313" key="1">
    <source>
        <dbReference type="EMBL" id="MBC5628142.1"/>
    </source>
</evidence>